<sequence length="192" mass="20845">GDVILRDRMQFDLDVSGNRTTLYGRIDLSSYVNPISREGLAIKEVRFQIREPNGALANTGALPPVADFFSTSGVEGKQSALKLYATTRAYENASEVGIASPDVLCVLEKFSVVGASPSPSAPAVLVWEDWYGPKDLHPEGYTVVSDLLIGVAADNWSAQAEDTLEVDIMLIAEPIKITTERMNEILSQAQDL</sequence>
<protein>
    <submittedName>
        <fullName evidence="1">Uncharacterized protein</fullName>
    </submittedName>
</protein>
<dbReference type="EMBL" id="BART01024635">
    <property type="protein sequence ID" value="GAG91443.1"/>
    <property type="molecule type" value="Genomic_DNA"/>
</dbReference>
<proteinExistence type="predicted"/>
<comment type="caution">
    <text evidence="1">The sequence shown here is derived from an EMBL/GenBank/DDBJ whole genome shotgun (WGS) entry which is preliminary data.</text>
</comment>
<accession>X1C4X6</accession>
<feature type="non-terminal residue" evidence="1">
    <location>
        <position position="1"/>
    </location>
</feature>
<organism evidence="1">
    <name type="scientific">marine sediment metagenome</name>
    <dbReference type="NCBI Taxonomy" id="412755"/>
    <lineage>
        <taxon>unclassified sequences</taxon>
        <taxon>metagenomes</taxon>
        <taxon>ecological metagenomes</taxon>
    </lineage>
</organism>
<reference evidence="1" key="1">
    <citation type="journal article" date="2014" name="Front. Microbiol.">
        <title>High frequency of phylogenetically diverse reductive dehalogenase-homologous genes in deep subseafloor sedimentary metagenomes.</title>
        <authorList>
            <person name="Kawai M."/>
            <person name="Futagami T."/>
            <person name="Toyoda A."/>
            <person name="Takaki Y."/>
            <person name="Nishi S."/>
            <person name="Hori S."/>
            <person name="Arai W."/>
            <person name="Tsubouchi T."/>
            <person name="Morono Y."/>
            <person name="Uchiyama I."/>
            <person name="Ito T."/>
            <person name="Fujiyama A."/>
            <person name="Inagaki F."/>
            <person name="Takami H."/>
        </authorList>
    </citation>
    <scope>NUCLEOTIDE SEQUENCE</scope>
    <source>
        <strain evidence="1">Expedition CK06-06</strain>
    </source>
</reference>
<name>X1C4X6_9ZZZZ</name>
<gene>
    <name evidence="1" type="ORF">S01H4_44429</name>
</gene>
<evidence type="ECO:0000313" key="1">
    <source>
        <dbReference type="EMBL" id="GAG91443.1"/>
    </source>
</evidence>
<dbReference type="AlphaFoldDB" id="X1C4X6"/>